<evidence type="ECO:0000256" key="7">
    <source>
        <dbReference type="ARBA" id="ARBA00023180"/>
    </source>
</evidence>
<dbReference type="InterPro" id="IPR005331">
    <property type="entry name" value="Sulfotransferase"/>
</dbReference>
<dbReference type="EMBL" id="VBUI01000030">
    <property type="protein sequence ID" value="TLF47250.1"/>
    <property type="molecule type" value="Genomic_DNA"/>
</dbReference>
<comment type="subcellular location">
    <subcellularLocation>
        <location evidence="1">Golgi apparatus membrane</location>
        <topology evidence="1">Single-pass type II membrane protein</topology>
    </subcellularLocation>
</comment>
<sequence>MNIHEVEKRKRSGDFQNNTNISLVNKYVYFAVDKAANSTVKHCLFEIEYRPVNKTILDIYDPRASPLLSPYQIPQDYFSSIMSGKDFYKFSFVRNPYSRLLSCYLDRIQTRTSRPSREFRKALGRETFTFSDFVTLVCSQASKAQNSHWREQSDDILFDLVDFDHIAKFENLWDEMEFLSKKIFGDVREEMVNKSVNSSPKQTGSDSKLLEYYDQYLLDMVYDRYSKDFENFGYEKVVI</sequence>
<dbReference type="OrthoDB" id="288532at2"/>
<evidence type="ECO:0000313" key="9">
    <source>
        <dbReference type="Proteomes" id="UP000306973"/>
    </source>
</evidence>
<accession>A0A5R8MCM3</accession>
<dbReference type="RefSeq" id="WP_138182586.1">
    <property type="nucleotide sequence ID" value="NZ_VBUI01000030.1"/>
</dbReference>
<keyword evidence="5" id="KW-0333">Golgi apparatus</keyword>
<dbReference type="GO" id="GO:0008146">
    <property type="term" value="F:sulfotransferase activity"/>
    <property type="evidence" value="ECO:0007669"/>
    <property type="project" value="InterPro"/>
</dbReference>
<reference evidence="8 9" key="1">
    <citation type="journal article" date="2007" name="Int. J. Syst. Evol. Microbiol.">
        <title>Halomonas saccharevitans sp. nov., Halomonas arcis sp. nov. and Halomonas subterranea sp. nov., halophilic bacteria isolated from hypersaline environments of China.</title>
        <authorList>
            <person name="Xu X.W."/>
            <person name="Wu Y.H."/>
            <person name="Zhou Z."/>
            <person name="Wang C.S."/>
            <person name="Zhou Y.G."/>
            <person name="Zhang H.B."/>
            <person name="Wang Y."/>
            <person name="Wu M."/>
        </authorList>
    </citation>
    <scope>NUCLEOTIDE SEQUENCE [LARGE SCALE GENOMIC DNA]</scope>
    <source>
        <strain evidence="8 9">TBZ3</strain>
    </source>
</reference>
<dbReference type="PANTHER" id="PTHR12137:SF54">
    <property type="entry name" value="CARBOHYDRATE SULFOTRANSFERASE"/>
    <property type="match status" value="1"/>
</dbReference>
<keyword evidence="4" id="KW-1133">Transmembrane helix</keyword>
<dbReference type="InterPro" id="IPR018011">
    <property type="entry name" value="Carb_sulfotrans_8-10"/>
</dbReference>
<dbReference type="AlphaFoldDB" id="A0A5R8MCM3"/>
<proteinExistence type="predicted"/>
<keyword evidence="6" id="KW-0472">Membrane</keyword>
<keyword evidence="3" id="KW-0812">Transmembrane</keyword>
<dbReference type="GO" id="GO:0016020">
    <property type="term" value="C:membrane"/>
    <property type="evidence" value="ECO:0007669"/>
    <property type="project" value="InterPro"/>
</dbReference>
<dbReference type="PANTHER" id="PTHR12137">
    <property type="entry name" value="CARBOHYDRATE SULFOTRANSFERASE"/>
    <property type="match status" value="1"/>
</dbReference>
<name>A0A5R8MCM3_9GAMM</name>
<evidence type="ECO:0000256" key="2">
    <source>
        <dbReference type="ARBA" id="ARBA00022679"/>
    </source>
</evidence>
<dbReference type="Pfam" id="PF03567">
    <property type="entry name" value="Sulfotransfer_2"/>
    <property type="match status" value="1"/>
</dbReference>
<evidence type="ECO:0000313" key="8">
    <source>
        <dbReference type="EMBL" id="TLF47250.1"/>
    </source>
</evidence>
<evidence type="ECO:0000256" key="6">
    <source>
        <dbReference type="ARBA" id="ARBA00023136"/>
    </source>
</evidence>
<evidence type="ECO:0000256" key="1">
    <source>
        <dbReference type="ARBA" id="ARBA00004323"/>
    </source>
</evidence>
<keyword evidence="2 8" id="KW-0808">Transferase</keyword>
<dbReference type="GO" id="GO:0016051">
    <property type="term" value="P:carbohydrate biosynthetic process"/>
    <property type="evidence" value="ECO:0007669"/>
    <property type="project" value="InterPro"/>
</dbReference>
<keyword evidence="9" id="KW-1185">Reference proteome</keyword>
<dbReference type="Proteomes" id="UP000306973">
    <property type="component" value="Unassembled WGS sequence"/>
</dbReference>
<comment type="caution">
    <text evidence="8">The sequence shown here is derived from an EMBL/GenBank/DDBJ whole genome shotgun (WGS) entry which is preliminary data.</text>
</comment>
<organism evidence="8 9">
    <name type="scientific">Halomonas urmiana</name>
    <dbReference type="NCBI Taxonomy" id="490901"/>
    <lineage>
        <taxon>Bacteria</taxon>
        <taxon>Pseudomonadati</taxon>
        <taxon>Pseudomonadota</taxon>
        <taxon>Gammaproteobacteria</taxon>
        <taxon>Oceanospirillales</taxon>
        <taxon>Halomonadaceae</taxon>
        <taxon>Halomonas</taxon>
    </lineage>
</organism>
<protein>
    <submittedName>
        <fullName evidence="8">Sulfotransferase family protein</fullName>
    </submittedName>
</protein>
<evidence type="ECO:0000256" key="4">
    <source>
        <dbReference type="ARBA" id="ARBA00022989"/>
    </source>
</evidence>
<keyword evidence="7" id="KW-0325">Glycoprotein</keyword>
<gene>
    <name evidence="8" type="ORF">FEI13_16375</name>
</gene>
<evidence type="ECO:0000256" key="5">
    <source>
        <dbReference type="ARBA" id="ARBA00023034"/>
    </source>
</evidence>
<evidence type="ECO:0000256" key="3">
    <source>
        <dbReference type="ARBA" id="ARBA00022692"/>
    </source>
</evidence>